<organism evidence="2 5">
    <name type="scientific">Hydrogenophaga crassostreae</name>
    <dbReference type="NCBI Taxonomy" id="1763535"/>
    <lineage>
        <taxon>Bacteria</taxon>
        <taxon>Pseudomonadati</taxon>
        <taxon>Pseudomonadota</taxon>
        <taxon>Betaproteobacteria</taxon>
        <taxon>Burkholderiales</taxon>
        <taxon>Comamonadaceae</taxon>
        <taxon>Hydrogenophaga</taxon>
    </lineage>
</organism>
<dbReference type="Proteomes" id="UP000185657">
    <property type="component" value="Unassembled WGS sequence"/>
</dbReference>
<dbReference type="Proteomes" id="UP000185680">
    <property type="component" value="Chromosome"/>
</dbReference>
<protein>
    <recommendedName>
        <fullName evidence="1">Transcriptional regulator AbiEi antitoxin N-terminal domain-containing protein</fullName>
    </recommendedName>
</protein>
<dbReference type="AlphaFoldDB" id="A0A170AIX0"/>
<proteinExistence type="predicted"/>
<evidence type="ECO:0000313" key="5">
    <source>
        <dbReference type="Proteomes" id="UP000185680"/>
    </source>
</evidence>
<keyword evidence="4" id="KW-1185">Reference proteome</keyword>
<name>A0A170AIX0_9BURK</name>
<reference evidence="2 5" key="2">
    <citation type="submission" date="2016-10" db="EMBL/GenBank/DDBJ databases">
        <title>Hydorgenophaga sp. LPB0072 isolated from gastropod.</title>
        <authorList>
            <person name="Kim E."/>
            <person name="Yi H."/>
        </authorList>
    </citation>
    <scope>NUCLEOTIDE SEQUENCE [LARGE SCALE GENOMIC DNA]</scope>
    <source>
        <strain evidence="2 5">LPB0072</strain>
    </source>
</reference>
<evidence type="ECO:0000313" key="3">
    <source>
        <dbReference type="EMBL" id="OAD44060.1"/>
    </source>
</evidence>
<dbReference type="InterPro" id="IPR033455">
    <property type="entry name" value="AbiEi_3_N"/>
</dbReference>
<dbReference type="Pfam" id="PF11459">
    <property type="entry name" value="AbiEi_3"/>
    <property type="match status" value="1"/>
</dbReference>
<sequence>MVTIRTSKLNALYTRLPPGMPLTSDDLAALGISADLAVHYVRAGWLARLSRGVFCRPNDTLALHPSLILLQRRLKGLHVGGKSALDWYGVRQYVAQQPVLQLYGWAAGRLPEWFTERFPAEYHRKRLFDEQPGALLHAGPFEKRSGAPQVSAPERALLELLSDVGVRQPLQEARELVESTYSLRADVLRELLQRCTSVKTVRLCLQLGREASLPWAAKLDPATLPTGSDRPWVSRSADGLLVLKR</sequence>
<dbReference type="OrthoDB" id="1550938at2"/>
<dbReference type="RefSeq" id="WP_066084263.1">
    <property type="nucleotide sequence ID" value="NZ_CP017476.1"/>
</dbReference>
<dbReference type="InterPro" id="IPR021561">
    <property type="entry name" value="AbiEi_3"/>
</dbReference>
<dbReference type="Pfam" id="PF17194">
    <property type="entry name" value="AbiEi_3_N"/>
    <property type="match status" value="1"/>
</dbReference>
<evidence type="ECO:0000313" key="2">
    <source>
        <dbReference type="EMBL" id="AOW13975.1"/>
    </source>
</evidence>
<dbReference type="EMBL" id="LVWD01000001">
    <property type="protein sequence ID" value="OAD44060.1"/>
    <property type="molecule type" value="Genomic_DNA"/>
</dbReference>
<evidence type="ECO:0000259" key="1">
    <source>
        <dbReference type="Pfam" id="PF17194"/>
    </source>
</evidence>
<dbReference type="KEGG" id="hyl:LPB072_15155"/>
<evidence type="ECO:0000313" key="4">
    <source>
        <dbReference type="Proteomes" id="UP000185657"/>
    </source>
</evidence>
<feature type="domain" description="Transcriptional regulator AbiEi antitoxin N-terminal" evidence="1">
    <location>
        <begin position="6"/>
        <end position="95"/>
    </location>
</feature>
<gene>
    <name evidence="2" type="ORF">LPB072_15155</name>
    <name evidence="3" type="ORF">LPB72_00665</name>
</gene>
<dbReference type="EMBL" id="CP017476">
    <property type="protein sequence ID" value="AOW13975.1"/>
    <property type="molecule type" value="Genomic_DNA"/>
</dbReference>
<dbReference type="STRING" id="1763535.LPB072_15155"/>
<accession>A0A170AIX0</accession>
<reference evidence="3 4" key="1">
    <citation type="submission" date="2016-02" db="EMBL/GenBank/DDBJ databases">
        <title>Draft genome sequence of Hydrogenophaga sp. LPB0072.</title>
        <authorList>
            <person name="Shin S.-K."/>
            <person name="Yi H."/>
        </authorList>
    </citation>
    <scope>NUCLEOTIDE SEQUENCE [LARGE SCALE GENOMIC DNA]</scope>
    <source>
        <strain evidence="3 4">LPB0072</strain>
    </source>
</reference>